<dbReference type="Proteomes" id="UP000219327">
    <property type="component" value="Unassembled WGS sequence"/>
</dbReference>
<protein>
    <submittedName>
        <fullName evidence="1">Uncharacterized protein</fullName>
    </submittedName>
</protein>
<dbReference type="EMBL" id="NTKD01000078">
    <property type="protein sequence ID" value="PDH35946.1"/>
    <property type="molecule type" value="Genomic_DNA"/>
</dbReference>
<name>A0A2A5WIK9_9GAMM</name>
<reference evidence="1 2" key="1">
    <citation type="submission" date="2017-08" db="EMBL/GenBank/DDBJ databases">
        <title>Fine stratification of microbial communities through a metagenomic profile of the photic zone.</title>
        <authorList>
            <person name="Haro-Moreno J.M."/>
            <person name="Lopez-Perez M."/>
            <person name="De La Torre J."/>
            <person name="Picazo A."/>
            <person name="Camacho A."/>
            <person name="Rodriguez-Valera F."/>
        </authorList>
    </citation>
    <scope>NUCLEOTIDE SEQUENCE [LARGE SCALE GENOMIC DNA]</scope>
    <source>
        <strain evidence="1">MED-G24</strain>
    </source>
</reference>
<organism evidence="1 2">
    <name type="scientific">OM182 bacterium MED-G24</name>
    <dbReference type="NCBI Taxonomy" id="1986255"/>
    <lineage>
        <taxon>Bacteria</taxon>
        <taxon>Pseudomonadati</taxon>
        <taxon>Pseudomonadota</taxon>
        <taxon>Gammaproteobacteria</taxon>
        <taxon>OMG group</taxon>
        <taxon>OM182 clade</taxon>
    </lineage>
</organism>
<evidence type="ECO:0000313" key="2">
    <source>
        <dbReference type="Proteomes" id="UP000219327"/>
    </source>
</evidence>
<evidence type="ECO:0000313" key="1">
    <source>
        <dbReference type="EMBL" id="PDH35946.1"/>
    </source>
</evidence>
<sequence>MKKVLMRGLKFLALSVVGLLVILYIAAIVVPYDPVERQPGIGLSGSLAEVQNPDWSILGGGRTMVWVETRTWYLIRHSITAMAWTDGEHLYVGCRSCDGKYWSGNVRRDDRVRLKIGDELYERQAVRLNDADRRAVLGVPEGERLPDRAVFRMDPR</sequence>
<gene>
    <name evidence="1" type="ORF">CNE99_10440</name>
</gene>
<comment type="caution">
    <text evidence="1">The sequence shown here is derived from an EMBL/GenBank/DDBJ whole genome shotgun (WGS) entry which is preliminary data.</text>
</comment>
<proteinExistence type="predicted"/>
<accession>A0A2A5WIK9</accession>
<dbReference type="AlphaFoldDB" id="A0A2A5WIK9"/>